<protein>
    <submittedName>
        <fullName evidence="1">GYD domain-containing protein</fullName>
    </submittedName>
</protein>
<accession>A0A2N6D191</accession>
<organism evidence="1 2">
    <name type="scientific">Sedimenticola selenatireducens</name>
    <dbReference type="NCBI Taxonomy" id="191960"/>
    <lineage>
        <taxon>Bacteria</taxon>
        <taxon>Pseudomonadati</taxon>
        <taxon>Pseudomonadota</taxon>
        <taxon>Gammaproteobacteria</taxon>
        <taxon>Chromatiales</taxon>
        <taxon>Sedimenticolaceae</taxon>
        <taxon>Sedimenticola</taxon>
    </lineage>
</organism>
<name>A0A2N6D191_9GAMM</name>
<comment type="caution">
    <text evidence="1">The sequence shown here is derived from an EMBL/GenBank/DDBJ whole genome shotgun (WGS) entry which is preliminary data.</text>
</comment>
<evidence type="ECO:0000313" key="2">
    <source>
        <dbReference type="Proteomes" id="UP000235015"/>
    </source>
</evidence>
<dbReference type="EMBL" id="PKUN01000001">
    <property type="protein sequence ID" value="PLX63462.1"/>
    <property type="molecule type" value="Genomic_DNA"/>
</dbReference>
<evidence type="ECO:0000313" key="1">
    <source>
        <dbReference type="EMBL" id="PLX63462.1"/>
    </source>
</evidence>
<dbReference type="Pfam" id="PF08734">
    <property type="entry name" value="GYD"/>
    <property type="match status" value="1"/>
</dbReference>
<dbReference type="Proteomes" id="UP000235015">
    <property type="component" value="Unassembled WGS sequence"/>
</dbReference>
<reference evidence="1 2" key="1">
    <citation type="submission" date="2017-11" db="EMBL/GenBank/DDBJ databases">
        <title>Genome-resolved metagenomics identifies genetic mobility, metabolic interactions, and unexpected diversity in perchlorate-reducing communities.</title>
        <authorList>
            <person name="Barnum T.P."/>
            <person name="Figueroa I.A."/>
            <person name="Carlstrom C.I."/>
            <person name="Lucas L.N."/>
            <person name="Engelbrektson A.L."/>
            <person name="Coates J.D."/>
        </authorList>
    </citation>
    <scope>NUCLEOTIDE SEQUENCE [LARGE SCALE GENOMIC DNA]</scope>
    <source>
        <strain evidence="1">BM301</strain>
    </source>
</reference>
<proteinExistence type="predicted"/>
<dbReference type="RefSeq" id="WP_029132573.1">
    <property type="nucleotide sequence ID" value="NZ_CAXXYC010000003.1"/>
</dbReference>
<dbReference type="InterPro" id="IPR014845">
    <property type="entry name" value="GYD/TTHA1554"/>
</dbReference>
<gene>
    <name evidence="1" type="ORF">C0630_00720</name>
</gene>
<sequence length="112" mass="11624">MSIFITQGNYTGQAIKGMVSNPEDRKKAVAGLMESVGAKLLQYYVTTGEYDFLVIAEGDSLTDVLAGLMIAGSSGGVTNLKTVQALTTQEAKLSMEKAKTARAGFKGPGAGS</sequence>
<dbReference type="STRING" id="1111735.GCA_000428045_03261"/>
<dbReference type="AlphaFoldDB" id="A0A2N6D191"/>